<dbReference type="OrthoDB" id="3695257at2"/>
<evidence type="ECO:0000313" key="2">
    <source>
        <dbReference type="Proteomes" id="UP000185696"/>
    </source>
</evidence>
<dbReference type="AlphaFoldDB" id="A0A7Z0WNL2"/>
<sequence length="104" mass="11019">MTGIKFDADWVGGYAKLTDASASALDEGVRTMATDPLTDESFGQLGRTTRSTEAYGRAAQALRDQLDRAVEALRSASTGLGEVSKVYQDTDDEGAVTVVRGKEA</sequence>
<proteinExistence type="predicted"/>
<name>A0A7Z0WNL2_9PSEU</name>
<dbReference type="RefSeq" id="WP_075133116.1">
    <property type="nucleotide sequence ID" value="NZ_MSIF01000005.1"/>
</dbReference>
<dbReference type="Proteomes" id="UP000185696">
    <property type="component" value="Unassembled WGS sequence"/>
</dbReference>
<protein>
    <recommendedName>
        <fullName evidence="3">Excreted virulence factor EspC (Type VII ESX diderm)</fullName>
    </recommendedName>
</protein>
<reference evidence="1 2" key="1">
    <citation type="submission" date="2016-12" db="EMBL/GenBank/DDBJ databases">
        <title>The draft genome sequence of Actinophytocola xinjiangensis.</title>
        <authorList>
            <person name="Wang W."/>
            <person name="Yuan L."/>
        </authorList>
    </citation>
    <scope>NUCLEOTIDE SEQUENCE [LARGE SCALE GENOMIC DNA]</scope>
    <source>
        <strain evidence="1 2">CGMCC 4.4663</strain>
    </source>
</reference>
<dbReference type="EMBL" id="MSIF01000005">
    <property type="protein sequence ID" value="OLF10949.1"/>
    <property type="molecule type" value="Genomic_DNA"/>
</dbReference>
<comment type="caution">
    <text evidence="1">The sequence shown here is derived from an EMBL/GenBank/DDBJ whole genome shotgun (WGS) entry which is preliminary data.</text>
</comment>
<organism evidence="1 2">
    <name type="scientific">Actinophytocola xinjiangensis</name>
    <dbReference type="NCBI Taxonomy" id="485602"/>
    <lineage>
        <taxon>Bacteria</taxon>
        <taxon>Bacillati</taxon>
        <taxon>Actinomycetota</taxon>
        <taxon>Actinomycetes</taxon>
        <taxon>Pseudonocardiales</taxon>
        <taxon>Pseudonocardiaceae</taxon>
    </lineage>
</organism>
<evidence type="ECO:0008006" key="3">
    <source>
        <dbReference type="Google" id="ProtNLM"/>
    </source>
</evidence>
<accession>A0A7Z0WNL2</accession>
<keyword evidence="2" id="KW-1185">Reference proteome</keyword>
<gene>
    <name evidence="1" type="ORF">BLA60_13045</name>
</gene>
<evidence type="ECO:0000313" key="1">
    <source>
        <dbReference type="EMBL" id="OLF10949.1"/>
    </source>
</evidence>